<sequence>MSPLQEHVESLFAGYKPTRQVRELKAEILSNLEAKVADLTTEGMEYDLAVEVAKANITSVKGLVEEQASYDVAKYRTELLQTALLYFLIAWIVTIPMQLFRVAENLSLLLPLIAVVLGIIYIIVRGSATGADSKTASFDYTSGVYKRNLAWIIWGIFVMAMTMSTTAIHMGSNIWFGRPLHISGPYQFGVLAANYVWPLVTIVIPLLFNASLRLKMKHEAGENHVD</sequence>
<gene>
    <name evidence="2" type="ORF">MUG84_09980</name>
</gene>
<name>A0A9X1WP41_9BACL</name>
<proteinExistence type="predicted"/>
<organism evidence="2 3">
    <name type="scientific">Paenibacillus mangrovi</name>
    <dbReference type="NCBI Taxonomy" id="2931978"/>
    <lineage>
        <taxon>Bacteria</taxon>
        <taxon>Bacillati</taxon>
        <taxon>Bacillota</taxon>
        <taxon>Bacilli</taxon>
        <taxon>Bacillales</taxon>
        <taxon>Paenibacillaceae</taxon>
        <taxon>Paenibacillus</taxon>
    </lineage>
</organism>
<feature type="transmembrane region" description="Helical" evidence="1">
    <location>
        <begin position="83"/>
        <end position="100"/>
    </location>
</feature>
<keyword evidence="3" id="KW-1185">Reference proteome</keyword>
<dbReference type="AlphaFoldDB" id="A0A9X1WP41"/>
<dbReference type="Proteomes" id="UP001139347">
    <property type="component" value="Unassembled WGS sequence"/>
</dbReference>
<feature type="transmembrane region" description="Helical" evidence="1">
    <location>
        <begin position="188"/>
        <end position="208"/>
    </location>
</feature>
<keyword evidence="1" id="KW-0472">Membrane</keyword>
<dbReference type="EMBL" id="JALIRP010000003">
    <property type="protein sequence ID" value="MCJ8012071.1"/>
    <property type="molecule type" value="Genomic_DNA"/>
</dbReference>
<dbReference type="RefSeq" id="WP_244724584.1">
    <property type="nucleotide sequence ID" value="NZ_JALIRP010000003.1"/>
</dbReference>
<protein>
    <submittedName>
        <fullName evidence="2">Permease prefix domain 1-containing protein</fullName>
    </submittedName>
</protein>
<feature type="transmembrane region" description="Helical" evidence="1">
    <location>
        <begin position="149"/>
        <end position="168"/>
    </location>
</feature>
<dbReference type="NCBIfam" id="NF038403">
    <property type="entry name" value="perm_prefix_1"/>
    <property type="match status" value="1"/>
</dbReference>
<reference evidence="2" key="1">
    <citation type="submission" date="2022-04" db="EMBL/GenBank/DDBJ databases">
        <title>Paenibacillus mangrovi sp. nov., a novel endophytic bacterium isolated from bark of Kandelia candel.</title>
        <authorList>
            <person name="Tuo L."/>
        </authorList>
    </citation>
    <scope>NUCLEOTIDE SEQUENCE</scope>
    <source>
        <strain evidence="2">KQZ6P-2</strain>
    </source>
</reference>
<evidence type="ECO:0000256" key="1">
    <source>
        <dbReference type="SAM" id="Phobius"/>
    </source>
</evidence>
<evidence type="ECO:0000313" key="3">
    <source>
        <dbReference type="Proteomes" id="UP001139347"/>
    </source>
</evidence>
<evidence type="ECO:0000313" key="2">
    <source>
        <dbReference type="EMBL" id="MCJ8012071.1"/>
    </source>
</evidence>
<keyword evidence="1" id="KW-0812">Transmembrane</keyword>
<keyword evidence="1" id="KW-1133">Transmembrane helix</keyword>
<comment type="caution">
    <text evidence="2">The sequence shown here is derived from an EMBL/GenBank/DDBJ whole genome shotgun (WGS) entry which is preliminary data.</text>
</comment>
<accession>A0A9X1WP41</accession>
<dbReference type="InterPro" id="IPR047928">
    <property type="entry name" value="Perm_prefix_1"/>
</dbReference>
<feature type="transmembrane region" description="Helical" evidence="1">
    <location>
        <begin position="106"/>
        <end position="128"/>
    </location>
</feature>